<sequence>MTLVALCIIPDCRFIWLLGAIMLSDWLKYFKSSFP</sequence>
<accession>A0A1H6L7F7</accession>
<gene>
    <name evidence="1" type="ORF">BAZSYMA_ACONTIG69168_0</name>
</gene>
<evidence type="ECO:0000313" key="2">
    <source>
        <dbReference type="Proteomes" id="UP000198988"/>
    </source>
</evidence>
<organism evidence="1 2">
    <name type="scientific">Bathymodiolus azoricus thioautotrophic gill symbiont</name>
    <dbReference type="NCBI Taxonomy" id="235205"/>
    <lineage>
        <taxon>Bacteria</taxon>
        <taxon>Pseudomonadati</taxon>
        <taxon>Pseudomonadota</taxon>
        <taxon>Gammaproteobacteria</taxon>
        <taxon>sulfur-oxidizing symbionts</taxon>
    </lineage>
</organism>
<protein>
    <submittedName>
        <fullName evidence="1">Uncharacterized protein</fullName>
    </submittedName>
</protein>
<dbReference type="EMBL" id="CDSC02000236">
    <property type="protein sequence ID" value="SEH81883.1"/>
    <property type="molecule type" value="Genomic_DNA"/>
</dbReference>
<name>A0A1H6L7F7_9GAMM</name>
<evidence type="ECO:0000313" key="1">
    <source>
        <dbReference type="EMBL" id="SEH81883.1"/>
    </source>
</evidence>
<proteinExistence type="predicted"/>
<dbReference type="AlphaFoldDB" id="A0A1H6L7F7"/>
<dbReference type="Proteomes" id="UP000198988">
    <property type="component" value="Unassembled WGS sequence"/>
</dbReference>
<reference evidence="2" key="1">
    <citation type="submission" date="2016-06" db="EMBL/GenBank/DDBJ databases">
        <authorList>
            <person name="Petersen J."/>
            <person name="Sayavedra L."/>
        </authorList>
    </citation>
    <scope>NUCLEOTIDE SEQUENCE [LARGE SCALE GENOMIC DNA]</scope>
    <source>
        <strain evidence="2">BazSymA</strain>
    </source>
</reference>